<dbReference type="GO" id="GO:0016020">
    <property type="term" value="C:membrane"/>
    <property type="evidence" value="ECO:0007669"/>
    <property type="project" value="UniProtKB-SubCell"/>
</dbReference>
<keyword evidence="5 8" id="KW-1133">Transmembrane helix</keyword>
<keyword evidence="3 8" id="KW-0812">Transmembrane</keyword>
<dbReference type="PANTHER" id="PTHR11662">
    <property type="entry name" value="SOLUTE CARRIER FAMILY 17"/>
    <property type="match status" value="1"/>
</dbReference>
<evidence type="ECO:0000256" key="4">
    <source>
        <dbReference type="ARBA" id="ARBA00022847"/>
    </source>
</evidence>
<dbReference type="Proteomes" id="UP000079169">
    <property type="component" value="Unplaced"/>
</dbReference>
<feature type="transmembrane region" description="Helical" evidence="8">
    <location>
        <begin position="181"/>
        <end position="200"/>
    </location>
</feature>
<feature type="transmembrane region" description="Helical" evidence="8">
    <location>
        <begin position="238"/>
        <end position="260"/>
    </location>
</feature>
<dbReference type="GO" id="GO:0015293">
    <property type="term" value="F:symporter activity"/>
    <property type="evidence" value="ECO:0007669"/>
    <property type="project" value="UniProtKB-KW"/>
</dbReference>
<dbReference type="InterPro" id="IPR036259">
    <property type="entry name" value="MFS_trans_sf"/>
</dbReference>
<evidence type="ECO:0000256" key="5">
    <source>
        <dbReference type="ARBA" id="ARBA00022989"/>
    </source>
</evidence>
<evidence type="ECO:0000256" key="2">
    <source>
        <dbReference type="ARBA" id="ARBA00022448"/>
    </source>
</evidence>
<reference evidence="11" key="1">
    <citation type="submission" date="2025-08" db="UniProtKB">
        <authorList>
            <consortium name="RefSeq"/>
        </authorList>
    </citation>
    <scope>IDENTIFICATION</scope>
</reference>
<name>A0A3Q0IMT7_DIACI</name>
<feature type="compositionally biased region" description="Polar residues" evidence="7">
    <location>
        <begin position="336"/>
        <end position="345"/>
    </location>
</feature>
<keyword evidence="6 8" id="KW-0472">Membrane</keyword>
<evidence type="ECO:0000313" key="11">
    <source>
        <dbReference type="RefSeq" id="XP_026677604.1"/>
    </source>
</evidence>
<keyword evidence="4" id="KW-0769">Symport</keyword>
<evidence type="ECO:0000256" key="3">
    <source>
        <dbReference type="ARBA" id="ARBA00022692"/>
    </source>
</evidence>
<organism evidence="10 11">
    <name type="scientific">Diaphorina citri</name>
    <name type="common">Asian citrus psyllid</name>
    <dbReference type="NCBI Taxonomy" id="121845"/>
    <lineage>
        <taxon>Eukaryota</taxon>
        <taxon>Metazoa</taxon>
        <taxon>Ecdysozoa</taxon>
        <taxon>Arthropoda</taxon>
        <taxon>Hexapoda</taxon>
        <taxon>Insecta</taxon>
        <taxon>Pterygota</taxon>
        <taxon>Neoptera</taxon>
        <taxon>Paraneoptera</taxon>
        <taxon>Hemiptera</taxon>
        <taxon>Sternorrhyncha</taxon>
        <taxon>Psylloidea</taxon>
        <taxon>Psyllidae</taxon>
        <taxon>Diaphorininae</taxon>
        <taxon>Diaphorina</taxon>
    </lineage>
</organism>
<evidence type="ECO:0000256" key="7">
    <source>
        <dbReference type="SAM" id="MobiDB-lite"/>
    </source>
</evidence>
<dbReference type="InterPro" id="IPR050382">
    <property type="entry name" value="MFS_Na/Anion_cotransporter"/>
</dbReference>
<evidence type="ECO:0000256" key="1">
    <source>
        <dbReference type="ARBA" id="ARBA00004141"/>
    </source>
</evidence>
<dbReference type="AlphaFoldDB" id="A0A3Q0IMT7"/>
<accession>A0A3Q0IMT7</accession>
<dbReference type="PaxDb" id="121845-A0A3Q0IMT7"/>
<dbReference type="SUPFAM" id="SSF103473">
    <property type="entry name" value="MFS general substrate transporter"/>
    <property type="match status" value="1"/>
</dbReference>
<evidence type="ECO:0000256" key="6">
    <source>
        <dbReference type="ARBA" id="ARBA00023136"/>
    </source>
</evidence>
<dbReference type="FunFam" id="1.20.1250.20:FF:000003">
    <property type="entry name" value="Solute carrier family 17 member 3"/>
    <property type="match status" value="1"/>
</dbReference>
<feature type="signal peptide" evidence="9">
    <location>
        <begin position="1"/>
        <end position="17"/>
    </location>
</feature>
<feature type="region of interest" description="Disordered" evidence="7">
    <location>
        <begin position="318"/>
        <end position="345"/>
    </location>
</feature>
<feature type="transmembrane region" description="Helical" evidence="8">
    <location>
        <begin position="206"/>
        <end position="226"/>
    </location>
</feature>
<keyword evidence="2" id="KW-0813">Transport</keyword>
<dbReference type="GeneID" id="103506822"/>
<dbReference type="PANTHER" id="PTHR11662:SF415">
    <property type="entry name" value="AT30085P-RELATED"/>
    <property type="match status" value="1"/>
</dbReference>
<sequence>MMLFCFLHVFPFPPLGAQIGNVVSMAVSGLLIRYLGGWTSVFYVFGAVGLAWFALWMTFASSDPSKSTHLSDYERRYLLETMGHLKQKTKQNLPPTPWGKIATSAPVIGLIIAQIGHDFGLFTIVTDLPKYMKDVLHFSITSNGILSALPLLLMWLMGILSGWIVDFLISKKNWSVTFVRKLFLTIASVGPGLGILAASYSGCNRLAVTVSFTLGMGTMGAFLPSLKVNALDLSPNYAGTLMALVGGIGALSGTVSPYLVGVLTPNGTLLEWRVVFWTAFFVMLITNIIYCFMGSGEIQEWNEPLLMKEKKALTAGAQPNGASLKENGAGKKQDGGENNESYVKE</sequence>
<dbReference type="STRING" id="121845.A0A3Q0IMT7"/>
<feature type="transmembrane region" description="Helical" evidence="8">
    <location>
        <begin position="41"/>
        <end position="59"/>
    </location>
</feature>
<protein>
    <submittedName>
        <fullName evidence="11">Inorganic phosphate cotransporter isoform X4</fullName>
    </submittedName>
</protein>
<feature type="transmembrane region" description="Helical" evidence="8">
    <location>
        <begin position="107"/>
        <end position="125"/>
    </location>
</feature>
<dbReference type="RefSeq" id="XP_026677604.1">
    <property type="nucleotide sequence ID" value="XM_026821803.1"/>
</dbReference>
<dbReference type="Gene3D" id="1.20.1250.20">
    <property type="entry name" value="MFS general substrate transporter like domains"/>
    <property type="match status" value="1"/>
</dbReference>
<gene>
    <name evidence="11" type="primary">LOC103506822</name>
</gene>
<evidence type="ECO:0000256" key="9">
    <source>
        <dbReference type="SAM" id="SignalP"/>
    </source>
</evidence>
<feature type="transmembrane region" description="Helical" evidence="8">
    <location>
        <begin position="145"/>
        <end position="169"/>
    </location>
</feature>
<evidence type="ECO:0000313" key="10">
    <source>
        <dbReference type="Proteomes" id="UP000079169"/>
    </source>
</evidence>
<dbReference type="GO" id="GO:0006820">
    <property type="term" value="P:monoatomic anion transport"/>
    <property type="evidence" value="ECO:0007669"/>
    <property type="project" value="TreeGrafter"/>
</dbReference>
<dbReference type="InterPro" id="IPR011701">
    <property type="entry name" value="MFS"/>
</dbReference>
<keyword evidence="9" id="KW-0732">Signal</keyword>
<dbReference type="Pfam" id="PF07690">
    <property type="entry name" value="MFS_1"/>
    <property type="match status" value="1"/>
</dbReference>
<keyword evidence="10" id="KW-1185">Reference proteome</keyword>
<feature type="transmembrane region" description="Helical" evidence="8">
    <location>
        <begin position="272"/>
        <end position="293"/>
    </location>
</feature>
<proteinExistence type="predicted"/>
<comment type="subcellular location">
    <subcellularLocation>
        <location evidence="1">Membrane</location>
        <topology evidence="1">Multi-pass membrane protein</topology>
    </subcellularLocation>
</comment>
<feature type="chain" id="PRO_5018129085" evidence="9">
    <location>
        <begin position="18"/>
        <end position="345"/>
    </location>
</feature>
<evidence type="ECO:0000256" key="8">
    <source>
        <dbReference type="SAM" id="Phobius"/>
    </source>
</evidence>